<feature type="region of interest" description="Disordered" evidence="8">
    <location>
        <begin position="66"/>
        <end position="110"/>
    </location>
</feature>
<dbReference type="VEuPathDB" id="VectorBase:AATE014613"/>
<dbReference type="GO" id="GO:0000792">
    <property type="term" value="C:heterochromatin"/>
    <property type="evidence" value="ECO:0007669"/>
    <property type="project" value="UniProtKB-ARBA"/>
</dbReference>
<comment type="subcellular location">
    <subcellularLocation>
        <location evidence="1">Nucleus</location>
    </subcellularLocation>
</comment>
<evidence type="ECO:0000256" key="7">
    <source>
        <dbReference type="ARBA" id="ARBA00073803"/>
    </source>
</evidence>
<evidence type="ECO:0000313" key="10">
    <source>
        <dbReference type="EnsemblMetazoa" id="AATE014613-PA.1"/>
    </source>
</evidence>
<dbReference type="InterPro" id="IPR051219">
    <property type="entry name" value="Heterochromatin_chromo-domain"/>
</dbReference>
<name>A0A182JAT6_ANOAO</name>
<evidence type="ECO:0000256" key="5">
    <source>
        <dbReference type="ARBA" id="ARBA00023163"/>
    </source>
</evidence>
<dbReference type="InterPro" id="IPR016197">
    <property type="entry name" value="Chromo-like_dom_sf"/>
</dbReference>
<dbReference type="GO" id="GO:0003682">
    <property type="term" value="F:chromatin binding"/>
    <property type="evidence" value="ECO:0007669"/>
    <property type="project" value="UniProtKB-ARBA"/>
</dbReference>
<reference evidence="11" key="1">
    <citation type="submission" date="2021-09" db="EMBL/GenBank/DDBJ databases">
        <authorList>
            <consortium name="Infravec"/>
            <person name="Campbell I L."/>
            <person name="Maslen G."/>
            <person name="Yates A."/>
        </authorList>
    </citation>
    <scope>NUCLEOTIDE SEQUENCE [LARGE SCALE GENOMIC DNA]</scope>
    <source>
        <strain evidence="11">Infravec2 EBRE</strain>
    </source>
</reference>
<dbReference type="InterPro" id="IPR000953">
    <property type="entry name" value="Chromo/chromo_shadow_dom"/>
</dbReference>
<dbReference type="FunFam" id="2.40.50.40:FF:000031">
    <property type="entry name" value="Heterochromatin protein 1"/>
    <property type="match status" value="1"/>
</dbReference>
<sequence>MSNKKTKSEEPTDSPVEFSVEKILDSRVVNGKVEYFLKWKGYSSDENSWEPEENLDCDDLIQAFKESRRKKEAKEDGSGRRSKLKESTEDGKSTPAKRKPTSDKKFGFDRGLTPEEIVGAADHNGKLMFLMKWKNASNADLVPAEQANIRCPQIVIKFYESRLSWQNPESKVESTDDA</sequence>
<dbReference type="PROSITE" id="PS00598">
    <property type="entry name" value="CHROMO_1"/>
    <property type="match status" value="1"/>
</dbReference>
<dbReference type="EnsemblMetazoa" id="ENSAATROPT005392">
    <property type="protein sequence ID" value="ENSAATROPP004987"/>
    <property type="gene ID" value="ENSAATROPG004339"/>
</dbReference>
<accession>A0A182JAT6</accession>
<evidence type="ECO:0000259" key="9">
    <source>
        <dbReference type="PROSITE" id="PS50013"/>
    </source>
</evidence>
<dbReference type="Proteomes" id="UP000075880">
    <property type="component" value="Unassembled WGS sequence"/>
</dbReference>
<feature type="compositionally biased region" description="Basic and acidic residues" evidence="8">
    <location>
        <begin position="72"/>
        <end position="92"/>
    </location>
</feature>
<feature type="domain" description="Chromo" evidence="9">
    <location>
        <begin position="18"/>
        <end position="76"/>
    </location>
</feature>
<proteinExistence type="predicted"/>
<dbReference type="Pfam" id="PF00385">
    <property type="entry name" value="Chromo"/>
    <property type="match status" value="1"/>
</dbReference>
<keyword evidence="5" id="KW-0804">Transcription</keyword>
<organism evidence="10">
    <name type="scientific">Anopheles atroparvus</name>
    <name type="common">European mosquito</name>
    <dbReference type="NCBI Taxonomy" id="41427"/>
    <lineage>
        <taxon>Eukaryota</taxon>
        <taxon>Metazoa</taxon>
        <taxon>Ecdysozoa</taxon>
        <taxon>Arthropoda</taxon>
        <taxon>Hexapoda</taxon>
        <taxon>Insecta</taxon>
        <taxon>Pterygota</taxon>
        <taxon>Neoptera</taxon>
        <taxon>Endopterygota</taxon>
        <taxon>Diptera</taxon>
        <taxon>Nematocera</taxon>
        <taxon>Culicoidea</taxon>
        <taxon>Culicidae</taxon>
        <taxon>Anophelinae</taxon>
        <taxon>Anopheles</taxon>
    </lineage>
</organism>
<protein>
    <recommendedName>
        <fullName evidence="7">Heterochromatin protein 1</fullName>
    </recommendedName>
</protein>
<dbReference type="InterPro" id="IPR023780">
    <property type="entry name" value="Chromo_domain"/>
</dbReference>
<dbReference type="SUPFAM" id="SSF54160">
    <property type="entry name" value="Chromo domain-like"/>
    <property type="match status" value="2"/>
</dbReference>
<evidence type="ECO:0000256" key="1">
    <source>
        <dbReference type="ARBA" id="ARBA00004123"/>
    </source>
</evidence>
<dbReference type="CDD" id="cd00034">
    <property type="entry name" value="CSD"/>
    <property type="match status" value="1"/>
</dbReference>
<dbReference type="FunFam" id="2.40.50.40:FF:000007">
    <property type="entry name" value="Chromobox protein homolog 1"/>
    <property type="match status" value="1"/>
</dbReference>
<dbReference type="SMART" id="SM00298">
    <property type="entry name" value="CHROMO"/>
    <property type="match status" value="2"/>
</dbReference>
<feature type="domain" description="Chromo" evidence="9">
    <location>
        <begin position="112"/>
        <end position="170"/>
    </location>
</feature>
<dbReference type="InterPro" id="IPR023779">
    <property type="entry name" value="Chromodomain_CS"/>
</dbReference>
<dbReference type="PRINTS" id="PR00504">
    <property type="entry name" value="CHROMODOMAIN"/>
</dbReference>
<evidence type="ECO:0000313" key="11">
    <source>
        <dbReference type="Proteomes" id="UP000075880"/>
    </source>
</evidence>
<dbReference type="SMART" id="SM00300">
    <property type="entry name" value="ChSh"/>
    <property type="match status" value="1"/>
</dbReference>
<dbReference type="AlphaFoldDB" id="A0A182JAT6"/>
<dbReference type="OrthoDB" id="433924at2759"/>
<dbReference type="InterPro" id="IPR017984">
    <property type="entry name" value="Chromo_dom_subgr"/>
</dbReference>
<evidence type="ECO:0000256" key="3">
    <source>
        <dbReference type="ARBA" id="ARBA00022853"/>
    </source>
</evidence>
<reference evidence="10" key="2">
    <citation type="submission" date="2022-08" db="UniProtKB">
        <authorList>
            <consortium name="EnsemblMetazoa"/>
        </authorList>
    </citation>
    <scope>IDENTIFICATION</scope>
    <source>
        <strain evidence="10">EBRO</strain>
    </source>
</reference>
<keyword evidence="3" id="KW-0156">Chromatin regulator</keyword>
<dbReference type="InterPro" id="IPR008251">
    <property type="entry name" value="Chromo_shadow_dom"/>
</dbReference>
<dbReference type="GO" id="GO:0005634">
    <property type="term" value="C:nucleus"/>
    <property type="evidence" value="ECO:0007669"/>
    <property type="project" value="UniProtKB-SubCell"/>
</dbReference>
<evidence type="ECO:0000256" key="8">
    <source>
        <dbReference type="SAM" id="MobiDB-lite"/>
    </source>
</evidence>
<keyword evidence="6" id="KW-0539">Nucleus</keyword>
<keyword evidence="2" id="KW-0677">Repeat</keyword>
<evidence type="ECO:0000256" key="6">
    <source>
        <dbReference type="ARBA" id="ARBA00023242"/>
    </source>
</evidence>
<dbReference type="CDD" id="cd18631">
    <property type="entry name" value="CD_HP1_like"/>
    <property type="match status" value="1"/>
</dbReference>
<dbReference type="Gene3D" id="2.40.50.40">
    <property type="match status" value="2"/>
</dbReference>
<keyword evidence="11" id="KW-1185">Reference proteome</keyword>
<dbReference type="GO" id="GO:0031507">
    <property type="term" value="P:heterochromatin formation"/>
    <property type="evidence" value="ECO:0007669"/>
    <property type="project" value="UniProtKB-ARBA"/>
</dbReference>
<dbReference type="PANTHER" id="PTHR22812">
    <property type="entry name" value="CHROMOBOX PROTEIN"/>
    <property type="match status" value="1"/>
</dbReference>
<dbReference type="STRING" id="41427.A0A182JAT6"/>
<keyword evidence="4" id="KW-0805">Transcription regulation</keyword>
<dbReference type="EnsemblMetazoa" id="ENSAATROPT011444">
    <property type="protein sequence ID" value="ENSAATROPP010348"/>
    <property type="gene ID" value="ENSAATROPG009329"/>
</dbReference>
<dbReference type="PROSITE" id="PS50013">
    <property type="entry name" value="CHROMO_2"/>
    <property type="match status" value="2"/>
</dbReference>
<dbReference type="Pfam" id="PF01393">
    <property type="entry name" value="Chromo_shadow"/>
    <property type="match status" value="1"/>
</dbReference>
<dbReference type="EnsemblMetazoa" id="AATE014613-RA">
    <property type="protein sequence ID" value="AATE014613-PA.1"/>
    <property type="gene ID" value="AATE014613"/>
</dbReference>
<evidence type="ECO:0000256" key="2">
    <source>
        <dbReference type="ARBA" id="ARBA00022737"/>
    </source>
</evidence>
<evidence type="ECO:0000256" key="4">
    <source>
        <dbReference type="ARBA" id="ARBA00023015"/>
    </source>
</evidence>